<name>A0A9P3PV28_LYOSH</name>
<dbReference type="OrthoDB" id="10615673at2759"/>
<evidence type="ECO:0000313" key="2">
    <source>
        <dbReference type="Proteomes" id="UP001063166"/>
    </source>
</evidence>
<protein>
    <submittedName>
        <fullName evidence="1">Uncharacterized protein</fullName>
    </submittedName>
</protein>
<accession>A0A9P3PV28</accession>
<dbReference type="Proteomes" id="UP001063166">
    <property type="component" value="Unassembled WGS sequence"/>
</dbReference>
<dbReference type="AlphaFoldDB" id="A0A9P3PV28"/>
<keyword evidence="2" id="KW-1185">Reference proteome</keyword>
<dbReference type="EMBL" id="BRPK01000012">
    <property type="protein sequence ID" value="GLB42568.1"/>
    <property type="molecule type" value="Genomic_DNA"/>
</dbReference>
<evidence type="ECO:0000313" key="1">
    <source>
        <dbReference type="EMBL" id="GLB42568.1"/>
    </source>
</evidence>
<comment type="caution">
    <text evidence="1">The sequence shown here is derived from an EMBL/GenBank/DDBJ whole genome shotgun (WGS) entry which is preliminary data.</text>
</comment>
<organism evidence="1 2">
    <name type="scientific">Lyophyllum shimeji</name>
    <name type="common">Hon-shimeji</name>
    <name type="synonym">Tricholoma shimeji</name>
    <dbReference type="NCBI Taxonomy" id="47721"/>
    <lineage>
        <taxon>Eukaryota</taxon>
        <taxon>Fungi</taxon>
        <taxon>Dikarya</taxon>
        <taxon>Basidiomycota</taxon>
        <taxon>Agaricomycotina</taxon>
        <taxon>Agaricomycetes</taxon>
        <taxon>Agaricomycetidae</taxon>
        <taxon>Agaricales</taxon>
        <taxon>Tricholomatineae</taxon>
        <taxon>Lyophyllaceae</taxon>
        <taxon>Lyophyllum</taxon>
    </lineage>
</organism>
<proteinExistence type="predicted"/>
<sequence length="178" mass="19482">MSSTPFTEAEILAFFNQDSTGDLGLTDEDFAQLCALTPPPPDYIEYQPEVDAFFAELGLPTTQTQTQLAAESEFEFGFEFEPLPEAELRPLAELDMTPPEFVAFCGYDPSDFKSLDIQPPAPESDYADADAESLTVHIWSGVFEEITQKMQEATGAAPEMGAGFQSCADRDVLQIASD</sequence>
<gene>
    <name evidence="1" type="ORF">LshimejAT787_1200170</name>
</gene>
<reference evidence="1" key="1">
    <citation type="submission" date="2022-07" db="EMBL/GenBank/DDBJ databases">
        <title>The genome of Lyophyllum shimeji provides insight into the initial evolution of ectomycorrhizal fungal genome.</title>
        <authorList>
            <person name="Kobayashi Y."/>
            <person name="Shibata T."/>
            <person name="Hirakawa H."/>
            <person name="Shigenobu S."/>
            <person name="Nishiyama T."/>
            <person name="Yamada A."/>
            <person name="Hasebe M."/>
            <person name="Kawaguchi M."/>
        </authorList>
    </citation>
    <scope>NUCLEOTIDE SEQUENCE</scope>
    <source>
        <strain evidence="1">AT787</strain>
    </source>
</reference>